<gene>
    <name evidence="2" type="ORF">MKUB_53680</name>
</gene>
<dbReference type="Proteomes" id="UP000465306">
    <property type="component" value="Unassembled WGS sequence"/>
</dbReference>
<keyword evidence="3" id="KW-1185">Reference proteome</keyword>
<accession>A0ABQ1BWB8</accession>
<evidence type="ECO:0000256" key="1">
    <source>
        <dbReference type="SAM" id="MobiDB-lite"/>
    </source>
</evidence>
<sequence length="70" mass="7366">MPVHSEPARARRGELRTRPTAVPNLLTGAAMAGNTQPLTPLASTTPAHVTIVFDTTWADEASADIVGVCR</sequence>
<feature type="compositionally biased region" description="Basic and acidic residues" evidence="1">
    <location>
        <begin position="1"/>
        <end position="17"/>
    </location>
</feature>
<organism evidence="2 3">
    <name type="scientific">Mycobacterium kubicae</name>
    <dbReference type="NCBI Taxonomy" id="120959"/>
    <lineage>
        <taxon>Bacteria</taxon>
        <taxon>Bacillati</taxon>
        <taxon>Actinomycetota</taxon>
        <taxon>Actinomycetes</taxon>
        <taxon>Mycobacteriales</taxon>
        <taxon>Mycobacteriaceae</taxon>
        <taxon>Mycobacterium</taxon>
        <taxon>Mycobacterium simiae complex</taxon>
    </lineage>
</organism>
<reference evidence="2 3" key="1">
    <citation type="journal article" date="2019" name="Emerg. Microbes Infect.">
        <title>Comprehensive subspecies identification of 175 nontuberculous mycobacteria species based on 7547 genomic profiles.</title>
        <authorList>
            <person name="Matsumoto Y."/>
            <person name="Kinjo T."/>
            <person name="Motooka D."/>
            <person name="Nabeya D."/>
            <person name="Jung N."/>
            <person name="Uechi K."/>
            <person name="Horii T."/>
            <person name="Iida T."/>
            <person name="Fujita J."/>
            <person name="Nakamura S."/>
        </authorList>
    </citation>
    <scope>NUCLEOTIDE SEQUENCE [LARGE SCALE GENOMIC DNA]</scope>
    <source>
        <strain evidence="2 3">JCM 13573</strain>
    </source>
</reference>
<proteinExistence type="predicted"/>
<comment type="caution">
    <text evidence="2">The sequence shown here is derived from an EMBL/GenBank/DDBJ whole genome shotgun (WGS) entry which is preliminary data.</text>
</comment>
<protein>
    <submittedName>
        <fullName evidence="2">Uncharacterized protein</fullName>
    </submittedName>
</protein>
<evidence type="ECO:0000313" key="2">
    <source>
        <dbReference type="EMBL" id="GFG67878.1"/>
    </source>
</evidence>
<name>A0ABQ1BWB8_9MYCO</name>
<feature type="region of interest" description="Disordered" evidence="1">
    <location>
        <begin position="1"/>
        <end position="20"/>
    </location>
</feature>
<dbReference type="EMBL" id="BLKU01000005">
    <property type="protein sequence ID" value="GFG67878.1"/>
    <property type="molecule type" value="Genomic_DNA"/>
</dbReference>
<evidence type="ECO:0000313" key="3">
    <source>
        <dbReference type="Proteomes" id="UP000465306"/>
    </source>
</evidence>